<reference evidence="2" key="1">
    <citation type="journal article" date="2023" name="G3 (Bethesda)">
        <title>A reference genome for the long-term kleptoplast-retaining sea slug Elysia crispata morphotype clarki.</title>
        <authorList>
            <person name="Eastman K.E."/>
            <person name="Pendleton A.L."/>
            <person name="Shaikh M.A."/>
            <person name="Suttiyut T."/>
            <person name="Ogas R."/>
            <person name="Tomko P."/>
            <person name="Gavelis G."/>
            <person name="Widhalm J.R."/>
            <person name="Wisecaver J.H."/>
        </authorList>
    </citation>
    <scope>NUCLEOTIDE SEQUENCE</scope>
    <source>
        <strain evidence="2">ECLA1</strain>
    </source>
</reference>
<evidence type="ECO:0000313" key="3">
    <source>
        <dbReference type="Proteomes" id="UP001283361"/>
    </source>
</evidence>
<gene>
    <name evidence="2" type="ORF">RRG08_020806</name>
</gene>
<evidence type="ECO:0000256" key="1">
    <source>
        <dbReference type="SAM" id="MobiDB-lite"/>
    </source>
</evidence>
<keyword evidence="3" id="KW-1185">Reference proteome</keyword>
<proteinExistence type="predicted"/>
<dbReference type="Proteomes" id="UP001283361">
    <property type="component" value="Unassembled WGS sequence"/>
</dbReference>
<feature type="region of interest" description="Disordered" evidence="1">
    <location>
        <begin position="1"/>
        <end position="26"/>
    </location>
</feature>
<organism evidence="2 3">
    <name type="scientific">Elysia crispata</name>
    <name type="common">lettuce slug</name>
    <dbReference type="NCBI Taxonomy" id="231223"/>
    <lineage>
        <taxon>Eukaryota</taxon>
        <taxon>Metazoa</taxon>
        <taxon>Spiralia</taxon>
        <taxon>Lophotrochozoa</taxon>
        <taxon>Mollusca</taxon>
        <taxon>Gastropoda</taxon>
        <taxon>Heterobranchia</taxon>
        <taxon>Euthyneura</taxon>
        <taxon>Panpulmonata</taxon>
        <taxon>Sacoglossa</taxon>
        <taxon>Placobranchoidea</taxon>
        <taxon>Plakobranchidae</taxon>
        <taxon>Elysia</taxon>
    </lineage>
</organism>
<comment type="caution">
    <text evidence="2">The sequence shown here is derived from an EMBL/GenBank/DDBJ whole genome shotgun (WGS) entry which is preliminary data.</text>
</comment>
<dbReference type="EMBL" id="JAWDGP010005627">
    <property type="protein sequence ID" value="KAK3754893.1"/>
    <property type="molecule type" value="Genomic_DNA"/>
</dbReference>
<name>A0AAE0YR57_9GAST</name>
<sequence>MGQLGLTGLPAPSSAGEATHTASAPDVWARPIRHTRAQADLRKLLSQTAPGNMATLKLGGIGLNQLMLIFALSLDQFVTRAVASSSSSDRCPADYRYRVETCVMEAQVAPQAGGGLPLITERNKLEELCSRGILQKTIECLRDIHARCAGNATRQQELDMLFSVEEWRRGRALLCEDLNRKLGKGSLSLRLCTSCACKCVAFNDLTALASRQFLRGFTVTFRAHA</sequence>
<protein>
    <submittedName>
        <fullName evidence="2">Uncharacterized protein</fullName>
    </submittedName>
</protein>
<dbReference type="AlphaFoldDB" id="A0AAE0YR57"/>
<evidence type="ECO:0000313" key="2">
    <source>
        <dbReference type="EMBL" id="KAK3754893.1"/>
    </source>
</evidence>
<accession>A0AAE0YR57</accession>